<organism evidence="8 9">
    <name type="scientific">Coccomyxa subellipsoidea</name>
    <dbReference type="NCBI Taxonomy" id="248742"/>
    <lineage>
        <taxon>Eukaryota</taxon>
        <taxon>Viridiplantae</taxon>
        <taxon>Chlorophyta</taxon>
        <taxon>core chlorophytes</taxon>
        <taxon>Trebouxiophyceae</taxon>
        <taxon>Trebouxiophyceae incertae sedis</taxon>
        <taxon>Coccomyxaceae</taxon>
        <taxon>Coccomyxa</taxon>
    </lineage>
</organism>
<keyword evidence="6" id="KW-0028">Amino-acid biosynthesis</keyword>
<comment type="similarity">
    <text evidence="2 6">Belongs to the class-II DAHP synthase family.</text>
</comment>
<evidence type="ECO:0000256" key="6">
    <source>
        <dbReference type="RuleBase" id="RU363071"/>
    </source>
</evidence>
<comment type="subcellular location">
    <subcellularLocation>
        <location evidence="6">Plastid</location>
        <location evidence="6">Chloroplast</location>
    </subcellularLocation>
</comment>
<keyword evidence="9" id="KW-1185">Reference proteome</keyword>
<evidence type="ECO:0000256" key="4">
    <source>
        <dbReference type="ARBA" id="ARBA00023141"/>
    </source>
</evidence>
<comment type="catalytic activity">
    <reaction evidence="5 6">
        <text>D-erythrose 4-phosphate + phosphoenolpyruvate + H2O = 7-phospho-2-dehydro-3-deoxy-D-arabino-heptonate + phosphate</text>
        <dbReference type="Rhea" id="RHEA:14717"/>
        <dbReference type="ChEBI" id="CHEBI:15377"/>
        <dbReference type="ChEBI" id="CHEBI:16897"/>
        <dbReference type="ChEBI" id="CHEBI:43474"/>
        <dbReference type="ChEBI" id="CHEBI:58394"/>
        <dbReference type="ChEBI" id="CHEBI:58702"/>
        <dbReference type="EC" id="2.5.1.54"/>
    </reaction>
</comment>
<dbReference type="PANTHER" id="PTHR21337:SF0">
    <property type="entry name" value="PHOSPHO-2-DEHYDRO-3-DEOXYHEPTONATE ALDOLASE"/>
    <property type="match status" value="1"/>
</dbReference>
<evidence type="ECO:0000256" key="5">
    <source>
        <dbReference type="ARBA" id="ARBA00047508"/>
    </source>
</evidence>
<evidence type="ECO:0000256" key="7">
    <source>
        <dbReference type="SAM" id="MobiDB-lite"/>
    </source>
</evidence>
<dbReference type="NCBIfam" id="TIGR01358">
    <property type="entry name" value="DAHP_synth_II"/>
    <property type="match status" value="1"/>
</dbReference>
<feature type="region of interest" description="Disordered" evidence="7">
    <location>
        <begin position="33"/>
        <end position="53"/>
    </location>
</feature>
<reference evidence="8 9" key="1">
    <citation type="journal article" date="2024" name="Nat. Commun.">
        <title>Phylogenomics reveals the evolutionary origins of lichenization in chlorophyte algae.</title>
        <authorList>
            <person name="Puginier C."/>
            <person name="Libourel C."/>
            <person name="Otte J."/>
            <person name="Skaloud P."/>
            <person name="Haon M."/>
            <person name="Grisel S."/>
            <person name="Petersen M."/>
            <person name="Berrin J.G."/>
            <person name="Delaux P.M."/>
            <person name="Dal Grande F."/>
            <person name="Keller J."/>
        </authorList>
    </citation>
    <scope>NUCLEOTIDE SEQUENCE [LARGE SCALE GENOMIC DNA]</scope>
    <source>
        <strain evidence="8 9">SAG 216-7</strain>
    </source>
</reference>
<keyword evidence="6" id="KW-0809">Transit peptide</keyword>
<dbReference type="PANTHER" id="PTHR21337">
    <property type="entry name" value="PHOSPHO-2-DEHYDRO-3-DEOXYHEPTONATE ALDOLASE 1, 2"/>
    <property type="match status" value="1"/>
</dbReference>
<dbReference type="Pfam" id="PF01474">
    <property type="entry name" value="DAHP_synth_2"/>
    <property type="match status" value="1"/>
</dbReference>
<dbReference type="InterPro" id="IPR013785">
    <property type="entry name" value="Aldolase_TIM"/>
</dbReference>
<dbReference type="EC" id="2.5.1.54" evidence="6"/>
<keyword evidence="3 6" id="KW-0808">Transferase</keyword>
<proteinExistence type="inferred from homology"/>
<accession>A0ABR2YJT4</accession>
<feature type="compositionally biased region" description="Polar residues" evidence="7">
    <location>
        <begin position="41"/>
        <end position="53"/>
    </location>
</feature>
<gene>
    <name evidence="8" type="ORF">WJX75_006976</name>
</gene>
<dbReference type="SUPFAM" id="SSF51569">
    <property type="entry name" value="Aldolase"/>
    <property type="match status" value="1"/>
</dbReference>
<keyword evidence="6" id="KW-0934">Plastid</keyword>
<protein>
    <recommendedName>
        <fullName evidence="6">Phospho-2-dehydro-3-deoxyheptonate aldolase</fullName>
        <ecNumber evidence="6">2.5.1.54</ecNumber>
    </recommendedName>
</protein>
<evidence type="ECO:0000256" key="2">
    <source>
        <dbReference type="ARBA" id="ARBA00008911"/>
    </source>
</evidence>
<evidence type="ECO:0000313" key="9">
    <source>
        <dbReference type="Proteomes" id="UP001491310"/>
    </source>
</evidence>
<evidence type="ECO:0000313" key="8">
    <source>
        <dbReference type="EMBL" id="KAK9906730.1"/>
    </source>
</evidence>
<dbReference type="Proteomes" id="UP001491310">
    <property type="component" value="Unassembled WGS sequence"/>
</dbReference>
<evidence type="ECO:0000256" key="1">
    <source>
        <dbReference type="ARBA" id="ARBA00004688"/>
    </source>
</evidence>
<keyword evidence="6" id="KW-0150">Chloroplast</keyword>
<dbReference type="InterPro" id="IPR002480">
    <property type="entry name" value="DAHP_synth_2"/>
</dbReference>
<sequence length="493" mass="54732">MLAAETPLAGCTLPQSGTRLVCKSACRRSRNRRQQTRGFLRQQSLKAQQQPNYQDEKKLREAVEIISRMPPLVFAGECRNLQARLAKCATGEAFLVQGGDCAESFSQFSANRIRDSFRVQLQMAVVAMFGGGVPVVKVGRMAGQFAKPRSADTEVFDGRELPSYRGDIINGQDFTSDARVPDPMRLVQAYNQAAATLNLLRGFATGGYAGLQRVMEWNLDFMAKSDEGRAYLDVAKRVDEAIQFMVACGLDSHTAIMTETEYYVSHECLLLDYEQALTREDSTTGLWYDCSGHMLWCGERTRQLDGAHVEFMRGIANPIGVKVSDKMDPGQLVSLIAALNPENTPGRLTVIIRMGADKVRANLPRLVEAVRNSGQVVTWVCDPMHGNTECVAGYKTRRYERIRAEVEAFFDVHEELGTVPGGIHLEMTGDDVTECLGGGSSILETDLNSRYHTHCDPRLNAEQALEMSFYVASRLAQRKEKLGQNTKPLAILR</sequence>
<evidence type="ECO:0000256" key="3">
    <source>
        <dbReference type="ARBA" id="ARBA00022679"/>
    </source>
</evidence>
<dbReference type="Gene3D" id="3.20.20.70">
    <property type="entry name" value="Aldolase class I"/>
    <property type="match status" value="2"/>
</dbReference>
<keyword evidence="4 6" id="KW-0057">Aromatic amino acid biosynthesis</keyword>
<name>A0ABR2YJT4_9CHLO</name>
<comment type="pathway">
    <text evidence="1 6">Metabolic intermediate biosynthesis; chorismate biosynthesis; chorismate from D-erythrose 4-phosphate and phosphoenolpyruvate: step 1/7.</text>
</comment>
<dbReference type="EMBL" id="JALJOT010000010">
    <property type="protein sequence ID" value="KAK9906730.1"/>
    <property type="molecule type" value="Genomic_DNA"/>
</dbReference>
<comment type="caution">
    <text evidence="8">The sequence shown here is derived from an EMBL/GenBank/DDBJ whole genome shotgun (WGS) entry which is preliminary data.</text>
</comment>